<keyword evidence="3" id="KW-1185">Reference proteome</keyword>
<evidence type="ECO:0000313" key="3">
    <source>
        <dbReference type="Proteomes" id="UP000634136"/>
    </source>
</evidence>
<proteinExistence type="predicted"/>
<reference evidence="2" key="1">
    <citation type="submission" date="2020-09" db="EMBL/GenBank/DDBJ databases">
        <title>Genome-Enabled Discovery of Anthraquinone Biosynthesis in Senna tora.</title>
        <authorList>
            <person name="Kang S.-H."/>
            <person name="Pandey R.P."/>
            <person name="Lee C.-M."/>
            <person name="Sim J.-S."/>
            <person name="Jeong J.-T."/>
            <person name="Choi B.-S."/>
            <person name="Jung M."/>
            <person name="Ginzburg D."/>
            <person name="Zhao K."/>
            <person name="Won S.Y."/>
            <person name="Oh T.-J."/>
            <person name="Yu Y."/>
            <person name="Kim N.-H."/>
            <person name="Lee O.R."/>
            <person name="Lee T.-H."/>
            <person name="Bashyal P."/>
            <person name="Kim T.-S."/>
            <person name="Lee W.-H."/>
            <person name="Kawkins C."/>
            <person name="Kim C.-K."/>
            <person name="Kim J.S."/>
            <person name="Ahn B.O."/>
            <person name="Rhee S.Y."/>
            <person name="Sohng J.K."/>
        </authorList>
    </citation>
    <scope>NUCLEOTIDE SEQUENCE</scope>
    <source>
        <tissue evidence="2">Leaf</tissue>
    </source>
</reference>
<accession>A0A834TKN0</accession>
<feature type="compositionally biased region" description="Polar residues" evidence="1">
    <location>
        <begin position="117"/>
        <end position="129"/>
    </location>
</feature>
<dbReference type="EMBL" id="JAAIUW010000007">
    <property type="protein sequence ID" value="KAF7823928.1"/>
    <property type="molecule type" value="Genomic_DNA"/>
</dbReference>
<evidence type="ECO:0000256" key="1">
    <source>
        <dbReference type="SAM" id="MobiDB-lite"/>
    </source>
</evidence>
<feature type="region of interest" description="Disordered" evidence="1">
    <location>
        <begin position="63"/>
        <end position="164"/>
    </location>
</feature>
<sequence>MCDILPRAQAELPYGMLITLIATRRKVDLSDEPCYDESVQANFDSRLQQMCFVKMVGGKWEKTGKGEDDSDKIYSEEEPPLKKMKDAAEDSIEYSSAHSTEKEIDAQSDTGIGFAKAQSQEPININSDSAMGEEKNHEPVEELGPVAREKRSRRAPAWVKDFVQ</sequence>
<organism evidence="2 3">
    <name type="scientific">Senna tora</name>
    <dbReference type="NCBI Taxonomy" id="362788"/>
    <lineage>
        <taxon>Eukaryota</taxon>
        <taxon>Viridiplantae</taxon>
        <taxon>Streptophyta</taxon>
        <taxon>Embryophyta</taxon>
        <taxon>Tracheophyta</taxon>
        <taxon>Spermatophyta</taxon>
        <taxon>Magnoliopsida</taxon>
        <taxon>eudicotyledons</taxon>
        <taxon>Gunneridae</taxon>
        <taxon>Pentapetalae</taxon>
        <taxon>rosids</taxon>
        <taxon>fabids</taxon>
        <taxon>Fabales</taxon>
        <taxon>Fabaceae</taxon>
        <taxon>Caesalpinioideae</taxon>
        <taxon>Cassia clade</taxon>
        <taxon>Senna</taxon>
    </lineage>
</organism>
<evidence type="ECO:0000313" key="2">
    <source>
        <dbReference type="EMBL" id="KAF7823928.1"/>
    </source>
</evidence>
<gene>
    <name evidence="2" type="ORF">G2W53_022072</name>
</gene>
<feature type="compositionally biased region" description="Basic and acidic residues" evidence="1">
    <location>
        <begin position="63"/>
        <end position="88"/>
    </location>
</feature>
<name>A0A834TKN0_9FABA</name>
<dbReference type="AlphaFoldDB" id="A0A834TKN0"/>
<comment type="caution">
    <text evidence="2">The sequence shown here is derived from an EMBL/GenBank/DDBJ whole genome shotgun (WGS) entry which is preliminary data.</text>
</comment>
<protein>
    <submittedName>
        <fullName evidence="2">Uncharacterized protein</fullName>
    </submittedName>
</protein>
<dbReference type="Proteomes" id="UP000634136">
    <property type="component" value="Unassembled WGS sequence"/>
</dbReference>